<organism evidence="1 2">
    <name type="scientific">Tenacibaculum geojense</name>
    <dbReference type="NCBI Taxonomy" id="915352"/>
    <lineage>
        <taxon>Bacteria</taxon>
        <taxon>Pseudomonadati</taxon>
        <taxon>Bacteroidota</taxon>
        <taxon>Flavobacteriia</taxon>
        <taxon>Flavobacteriales</taxon>
        <taxon>Flavobacteriaceae</taxon>
        <taxon>Tenacibaculum</taxon>
    </lineage>
</organism>
<sequence length="114" mass="13153">MENIIKIYDNAIGISFQWTHIETDLTQIIFRDIGFHLSEEELELFTDKITEAKFQKQCKNCDMGPNCKSILLQTPLSKVTLAVSLSELQQIEDLLKGTLFQVKLNKYINDICKN</sequence>
<accession>A0ABW3JTS9</accession>
<proteinExistence type="predicted"/>
<reference evidence="2" key="1">
    <citation type="journal article" date="2019" name="Int. J. Syst. Evol. Microbiol.">
        <title>The Global Catalogue of Microorganisms (GCM) 10K type strain sequencing project: providing services to taxonomists for standard genome sequencing and annotation.</title>
        <authorList>
            <consortium name="The Broad Institute Genomics Platform"/>
            <consortium name="The Broad Institute Genome Sequencing Center for Infectious Disease"/>
            <person name="Wu L."/>
            <person name="Ma J."/>
        </authorList>
    </citation>
    <scope>NUCLEOTIDE SEQUENCE [LARGE SCALE GENOMIC DNA]</scope>
    <source>
        <strain evidence="2">CCUG 60527</strain>
    </source>
</reference>
<dbReference type="EMBL" id="JBHTJR010000051">
    <property type="protein sequence ID" value="MFD0993837.1"/>
    <property type="molecule type" value="Genomic_DNA"/>
</dbReference>
<comment type="caution">
    <text evidence="1">The sequence shown here is derived from an EMBL/GenBank/DDBJ whole genome shotgun (WGS) entry which is preliminary data.</text>
</comment>
<evidence type="ECO:0000313" key="2">
    <source>
        <dbReference type="Proteomes" id="UP001597062"/>
    </source>
</evidence>
<dbReference type="RefSeq" id="WP_386108502.1">
    <property type="nucleotide sequence ID" value="NZ_JBHTJR010000051.1"/>
</dbReference>
<protein>
    <submittedName>
        <fullName evidence="1">Uncharacterized protein</fullName>
    </submittedName>
</protein>
<dbReference type="Proteomes" id="UP001597062">
    <property type="component" value="Unassembled WGS sequence"/>
</dbReference>
<gene>
    <name evidence="1" type="ORF">ACFQ1U_11520</name>
</gene>
<name>A0ABW3JTS9_9FLAO</name>
<keyword evidence="2" id="KW-1185">Reference proteome</keyword>
<evidence type="ECO:0000313" key="1">
    <source>
        <dbReference type="EMBL" id="MFD0993837.1"/>
    </source>
</evidence>